<dbReference type="InterPro" id="IPR011527">
    <property type="entry name" value="ABC1_TM_dom"/>
</dbReference>
<dbReference type="GO" id="GO:0005886">
    <property type="term" value="C:plasma membrane"/>
    <property type="evidence" value="ECO:0007669"/>
    <property type="project" value="UniProtKB-SubCell"/>
</dbReference>
<reference evidence="12" key="1">
    <citation type="submission" date="2023-03" db="EMBL/GenBank/DDBJ databases">
        <title>Edaphobacter sp.</title>
        <authorList>
            <person name="Huber K.J."/>
            <person name="Papendorf J."/>
            <person name="Pilke C."/>
            <person name="Bunk B."/>
            <person name="Sproeer C."/>
            <person name="Pester M."/>
        </authorList>
    </citation>
    <scope>NUCLEOTIDE SEQUENCE</scope>
    <source>
        <strain evidence="12">DSM 110680</strain>
    </source>
</reference>
<gene>
    <name evidence="12" type="ORF">P8935_18190</name>
</gene>
<keyword evidence="5 12" id="KW-0067">ATP-binding</keyword>
<dbReference type="GO" id="GO:0015421">
    <property type="term" value="F:ABC-type oligopeptide transporter activity"/>
    <property type="evidence" value="ECO:0007669"/>
    <property type="project" value="TreeGrafter"/>
</dbReference>
<keyword evidence="6 9" id="KW-1133">Transmembrane helix</keyword>
<proteinExistence type="predicted"/>
<dbReference type="PANTHER" id="PTHR43394">
    <property type="entry name" value="ATP-DEPENDENT PERMEASE MDL1, MITOCHONDRIAL"/>
    <property type="match status" value="1"/>
</dbReference>
<dbReference type="InterPro" id="IPR003593">
    <property type="entry name" value="AAA+_ATPase"/>
</dbReference>
<evidence type="ECO:0000256" key="3">
    <source>
        <dbReference type="ARBA" id="ARBA00022692"/>
    </source>
</evidence>
<dbReference type="InterPro" id="IPR003439">
    <property type="entry name" value="ABC_transporter-like_ATP-bd"/>
</dbReference>
<evidence type="ECO:0000256" key="4">
    <source>
        <dbReference type="ARBA" id="ARBA00022741"/>
    </source>
</evidence>
<feature type="domain" description="ABC transporter" evidence="10">
    <location>
        <begin position="375"/>
        <end position="609"/>
    </location>
</feature>
<feature type="transmembrane region" description="Helical" evidence="9">
    <location>
        <begin position="320"/>
        <end position="340"/>
    </location>
</feature>
<evidence type="ECO:0000256" key="8">
    <source>
        <dbReference type="SAM" id="MobiDB-lite"/>
    </source>
</evidence>
<dbReference type="FunFam" id="3.40.50.300:FF:000287">
    <property type="entry name" value="Multidrug ABC transporter ATP-binding protein"/>
    <property type="match status" value="1"/>
</dbReference>
<dbReference type="SUPFAM" id="SSF90123">
    <property type="entry name" value="ABC transporter transmembrane region"/>
    <property type="match status" value="1"/>
</dbReference>
<keyword evidence="2" id="KW-0813">Transport</keyword>
<evidence type="ECO:0000256" key="5">
    <source>
        <dbReference type="ARBA" id="ARBA00022840"/>
    </source>
</evidence>
<evidence type="ECO:0000256" key="2">
    <source>
        <dbReference type="ARBA" id="ARBA00022448"/>
    </source>
</evidence>
<dbReference type="RefSeq" id="WP_348261719.1">
    <property type="nucleotide sequence ID" value="NZ_CP121196.1"/>
</dbReference>
<name>A0AAU7DHB8_9BACT</name>
<feature type="transmembrane region" description="Helical" evidence="9">
    <location>
        <begin position="168"/>
        <end position="191"/>
    </location>
</feature>
<feature type="transmembrane region" description="Helical" evidence="9">
    <location>
        <begin position="55"/>
        <end position="75"/>
    </location>
</feature>
<dbReference type="GO" id="GO:0005524">
    <property type="term" value="F:ATP binding"/>
    <property type="evidence" value="ECO:0007669"/>
    <property type="project" value="UniProtKB-KW"/>
</dbReference>
<dbReference type="InterPro" id="IPR027417">
    <property type="entry name" value="P-loop_NTPase"/>
</dbReference>
<dbReference type="PROSITE" id="PS50893">
    <property type="entry name" value="ABC_TRANSPORTER_2"/>
    <property type="match status" value="1"/>
</dbReference>
<dbReference type="Gene3D" id="3.40.50.300">
    <property type="entry name" value="P-loop containing nucleotide triphosphate hydrolases"/>
    <property type="match status" value="1"/>
</dbReference>
<evidence type="ECO:0000256" key="1">
    <source>
        <dbReference type="ARBA" id="ARBA00004651"/>
    </source>
</evidence>
<organism evidence="12">
    <name type="scientific">Telmatobacter sp. DSM 110680</name>
    <dbReference type="NCBI Taxonomy" id="3036704"/>
    <lineage>
        <taxon>Bacteria</taxon>
        <taxon>Pseudomonadati</taxon>
        <taxon>Acidobacteriota</taxon>
        <taxon>Terriglobia</taxon>
        <taxon>Terriglobales</taxon>
        <taxon>Acidobacteriaceae</taxon>
        <taxon>Telmatobacter</taxon>
    </lineage>
</organism>
<evidence type="ECO:0000259" key="11">
    <source>
        <dbReference type="PROSITE" id="PS50929"/>
    </source>
</evidence>
<feature type="transmembrane region" description="Helical" evidence="9">
    <location>
        <begin position="276"/>
        <end position="300"/>
    </location>
</feature>
<dbReference type="Pfam" id="PF00005">
    <property type="entry name" value="ABC_tran"/>
    <property type="match status" value="1"/>
</dbReference>
<dbReference type="GO" id="GO:0016887">
    <property type="term" value="F:ATP hydrolysis activity"/>
    <property type="evidence" value="ECO:0007669"/>
    <property type="project" value="InterPro"/>
</dbReference>
<dbReference type="PROSITE" id="PS00211">
    <property type="entry name" value="ABC_TRANSPORTER_1"/>
    <property type="match status" value="1"/>
</dbReference>
<dbReference type="PANTHER" id="PTHR43394:SF1">
    <property type="entry name" value="ATP-BINDING CASSETTE SUB-FAMILY B MEMBER 10, MITOCHONDRIAL"/>
    <property type="match status" value="1"/>
</dbReference>
<feature type="region of interest" description="Disordered" evidence="8">
    <location>
        <begin position="1"/>
        <end position="33"/>
    </location>
</feature>
<dbReference type="InterPro" id="IPR039421">
    <property type="entry name" value="Type_1_exporter"/>
</dbReference>
<feature type="transmembrane region" description="Helical" evidence="9">
    <location>
        <begin position="95"/>
        <end position="116"/>
    </location>
</feature>
<keyword evidence="7 9" id="KW-0472">Membrane</keyword>
<dbReference type="SUPFAM" id="SSF52540">
    <property type="entry name" value="P-loop containing nucleoside triphosphate hydrolases"/>
    <property type="match status" value="1"/>
</dbReference>
<dbReference type="SMART" id="SM00382">
    <property type="entry name" value="AAA"/>
    <property type="match status" value="1"/>
</dbReference>
<sequence>MSTMRGGGMGLAHSAERSPRGGSARARATEVPKRKPNLKALWPEIKALIAPRKGLLVAGMALMAVNRVAGLVLPYTSKTLLDKVLSPTNPHPELLPKIIALVFSAMIVQAITSFSLTQLLSKAGQRLIAEMRRQVQRHVGLLSVAYYDENRTGTLVARIMSDVEGVRNLVGTGLVEFVGGLLTAVLAFVYLLHRSALVTLTVFSVVGLFVFVLQYAFKKIRPIFRERAKINAEVTGRLTESLGGVRVIKGYHAEEREASVFGVGVERLLTNVMKSLTLTSVLGSASTTVLGMVSALVMWLGGHAVLSHSWTVGDYFSYNMFLAIMVMPIFQIVNIGTQLTEAFAGLDRTREIMAELEENQDPKRKLKMPSIEGNVRFDKVEFAYETDKPVLHGISFEAEQGTVTALVGSSGSGKSTVISLICAFHSPTSGQVLVDGIDLASVDLNTYRSQLGVVLQDSFLFDGSIRENIMFSRPDATEEQFLFACRTARVDEFAERFPDGYDTIVGERGVKLSGGQRQRLSIARALLAQPRILILDEATSSLDSESEAMIQAGLNQLMVGRTTFVIAHRLSTIRRADQILVVEQGKIVERGNHAELFALGGRYYDLYTRQHGLEENLFLAPGEGDEVPA</sequence>
<accession>A0AAU7DHB8</accession>
<protein>
    <submittedName>
        <fullName evidence="12">ABC transporter ATP-binding protein</fullName>
    </submittedName>
</protein>
<evidence type="ECO:0000256" key="7">
    <source>
        <dbReference type="ARBA" id="ARBA00023136"/>
    </source>
</evidence>
<dbReference type="Pfam" id="PF00664">
    <property type="entry name" value="ABC_membrane"/>
    <property type="match status" value="1"/>
</dbReference>
<dbReference type="Gene3D" id="1.20.1560.10">
    <property type="entry name" value="ABC transporter type 1, transmembrane domain"/>
    <property type="match status" value="1"/>
</dbReference>
<comment type="subcellular location">
    <subcellularLocation>
        <location evidence="1">Cell membrane</location>
        <topology evidence="1">Multi-pass membrane protein</topology>
    </subcellularLocation>
</comment>
<dbReference type="CDD" id="cd07346">
    <property type="entry name" value="ABC_6TM_exporters"/>
    <property type="match status" value="1"/>
</dbReference>
<dbReference type="EMBL" id="CP121196">
    <property type="protein sequence ID" value="XBH16490.1"/>
    <property type="molecule type" value="Genomic_DNA"/>
</dbReference>
<dbReference type="InterPro" id="IPR017871">
    <property type="entry name" value="ABC_transporter-like_CS"/>
</dbReference>
<feature type="compositionally biased region" description="Gly residues" evidence="8">
    <location>
        <begin position="1"/>
        <end position="10"/>
    </location>
</feature>
<dbReference type="InterPro" id="IPR036640">
    <property type="entry name" value="ABC1_TM_sf"/>
</dbReference>
<evidence type="ECO:0000256" key="9">
    <source>
        <dbReference type="SAM" id="Phobius"/>
    </source>
</evidence>
<feature type="transmembrane region" description="Helical" evidence="9">
    <location>
        <begin position="197"/>
        <end position="217"/>
    </location>
</feature>
<keyword evidence="3 9" id="KW-0812">Transmembrane</keyword>
<dbReference type="AlphaFoldDB" id="A0AAU7DHB8"/>
<keyword evidence="4" id="KW-0547">Nucleotide-binding</keyword>
<dbReference type="PROSITE" id="PS50929">
    <property type="entry name" value="ABC_TM1F"/>
    <property type="match status" value="1"/>
</dbReference>
<evidence type="ECO:0000259" key="10">
    <source>
        <dbReference type="PROSITE" id="PS50893"/>
    </source>
</evidence>
<feature type="domain" description="ABC transmembrane type-1" evidence="11">
    <location>
        <begin position="57"/>
        <end position="341"/>
    </location>
</feature>
<evidence type="ECO:0000313" key="12">
    <source>
        <dbReference type="EMBL" id="XBH16490.1"/>
    </source>
</evidence>
<evidence type="ECO:0000256" key="6">
    <source>
        <dbReference type="ARBA" id="ARBA00022989"/>
    </source>
</evidence>